<name>A0A5P1EP63_ASPOF</name>
<evidence type="ECO:0000313" key="2">
    <source>
        <dbReference type="Proteomes" id="UP000243459"/>
    </source>
</evidence>
<dbReference type="Proteomes" id="UP000243459">
    <property type="component" value="Chromosome 5"/>
</dbReference>
<protein>
    <submittedName>
        <fullName evidence="1">Uncharacterized protein</fullName>
    </submittedName>
</protein>
<organism evidence="1 2">
    <name type="scientific">Asparagus officinalis</name>
    <name type="common">Garden asparagus</name>
    <dbReference type="NCBI Taxonomy" id="4686"/>
    <lineage>
        <taxon>Eukaryota</taxon>
        <taxon>Viridiplantae</taxon>
        <taxon>Streptophyta</taxon>
        <taxon>Embryophyta</taxon>
        <taxon>Tracheophyta</taxon>
        <taxon>Spermatophyta</taxon>
        <taxon>Magnoliopsida</taxon>
        <taxon>Liliopsida</taxon>
        <taxon>Asparagales</taxon>
        <taxon>Asparagaceae</taxon>
        <taxon>Asparagoideae</taxon>
        <taxon>Asparagus</taxon>
    </lineage>
</organism>
<evidence type="ECO:0000313" key="1">
    <source>
        <dbReference type="EMBL" id="ONK67453.1"/>
    </source>
</evidence>
<keyword evidence="2" id="KW-1185">Reference proteome</keyword>
<dbReference type="Gramene" id="ONK67453">
    <property type="protein sequence ID" value="ONK67453"/>
    <property type="gene ID" value="A4U43_C05F220"/>
</dbReference>
<dbReference type="EMBL" id="CM007385">
    <property type="protein sequence ID" value="ONK67453.1"/>
    <property type="molecule type" value="Genomic_DNA"/>
</dbReference>
<dbReference type="AlphaFoldDB" id="A0A5P1EP63"/>
<proteinExistence type="predicted"/>
<gene>
    <name evidence="1" type="ORF">A4U43_C05F220</name>
</gene>
<accession>A0A5P1EP63</accession>
<sequence>MATGADTIRQKSTDSRKEACATGEMAKDLVRKSGKFGNIVGRCRLNVSFLLPQLSQVLLFKCIRNIFYAVLSEGEHCNLCILMELNCLHQNPLLTVLNSCDPIQISVQFTVLQDVSISLRTLSELDIFPLLPLMLDQLPELLWSIF</sequence>
<reference evidence="2" key="1">
    <citation type="journal article" date="2017" name="Nat. Commun.">
        <title>The asparagus genome sheds light on the origin and evolution of a young Y chromosome.</title>
        <authorList>
            <person name="Harkess A."/>
            <person name="Zhou J."/>
            <person name="Xu C."/>
            <person name="Bowers J.E."/>
            <person name="Van der Hulst R."/>
            <person name="Ayyampalayam S."/>
            <person name="Mercati F."/>
            <person name="Riccardi P."/>
            <person name="McKain M.R."/>
            <person name="Kakrana A."/>
            <person name="Tang H."/>
            <person name="Ray J."/>
            <person name="Groenendijk J."/>
            <person name="Arikit S."/>
            <person name="Mathioni S.M."/>
            <person name="Nakano M."/>
            <person name="Shan H."/>
            <person name="Telgmann-Rauber A."/>
            <person name="Kanno A."/>
            <person name="Yue Z."/>
            <person name="Chen H."/>
            <person name="Li W."/>
            <person name="Chen Y."/>
            <person name="Xu X."/>
            <person name="Zhang Y."/>
            <person name="Luo S."/>
            <person name="Chen H."/>
            <person name="Gao J."/>
            <person name="Mao Z."/>
            <person name="Pires J.C."/>
            <person name="Luo M."/>
            <person name="Kudrna D."/>
            <person name="Wing R.A."/>
            <person name="Meyers B.C."/>
            <person name="Yi K."/>
            <person name="Kong H."/>
            <person name="Lavrijsen P."/>
            <person name="Sunseri F."/>
            <person name="Falavigna A."/>
            <person name="Ye Y."/>
            <person name="Leebens-Mack J.H."/>
            <person name="Chen G."/>
        </authorList>
    </citation>
    <scope>NUCLEOTIDE SEQUENCE [LARGE SCALE GENOMIC DNA]</scope>
    <source>
        <strain evidence="2">cv. DH0086</strain>
    </source>
</reference>